<dbReference type="PANTHER" id="PTHR35807">
    <property type="entry name" value="TRANSCRIPTIONAL REGULATOR REDD-RELATED"/>
    <property type="match status" value="1"/>
</dbReference>
<keyword evidence="3" id="KW-0805">Transcription regulation</keyword>
<sequence>MRYELLGLIRVIGPEDTSYITAHKAEVLLATLLARAGQVVTAEQLINELWGDRAPRRSHAALHVYVSQVRKFLRAAGDDGQSIVTRPLGYLLRLGSDELDSADFQRLVDDGRERVRLGRHEQALRCFESALALWRGPAFDDARDGPIVNACATWLEETRLQCLELLIGEYLTLGRHREIVGQLYALISDHPLRETFYRYLMMALYRSERQAEALMVYRAACGRLNEELGLEPCRPLRDLHQAILAGDDHLSGRPS</sequence>
<evidence type="ECO:0000256" key="3">
    <source>
        <dbReference type="ARBA" id="ARBA00023015"/>
    </source>
</evidence>
<keyword evidence="2" id="KW-0902">Two-component regulatory system</keyword>
<dbReference type="InterPro" id="IPR001867">
    <property type="entry name" value="OmpR/PhoB-type_DNA-bd"/>
</dbReference>
<dbReference type="SUPFAM" id="SSF48452">
    <property type="entry name" value="TPR-like"/>
    <property type="match status" value="1"/>
</dbReference>
<dbReference type="PANTHER" id="PTHR35807:SF1">
    <property type="entry name" value="TRANSCRIPTIONAL REGULATOR REDD"/>
    <property type="match status" value="1"/>
</dbReference>
<evidence type="ECO:0000313" key="8">
    <source>
        <dbReference type="EMBL" id="QKW53918.1"/>
    </source>
</evidence>
<gene>
    <name evidence="8" type="ORF">HUT08_35090</name>
</gene>
<dbReference type="CDD" id="cd15831">
    <property type="entry name" value="BTAD"/>
    <property type="match status" value="1"/>
</dbReference>
<name>A0A7H8NKF1_9ACTN</name>
<dbReference type="InterPro" id="IPR051677">
    <property type="entry name" value="AfsR-DnrI-RedD_regulator"/>
</dbReference>
<evidence type="ECO:0000256" key="6">
    <source>
        <dbReference type="PROSITE-ProRule" id="PRU01091"/>
    </source>
</evidence>
<dbReference type="GO" id="GO:0000160">
    <property type="term" value="P:phosphorelay signal transduction system"/>
    <property type="evidence" value="ECO:0007669"/>
    <property type="project" value="UniProtKB-KW"/>
</dbReference>
<dbReference type="Gene3D" id="1.25.40.10">
    <property type="entry name" value="Tetratricopeptide repeat domain"/>
    <property type="match status" value="1"/>
</dbReference>
<dbReference type="RefSeq" id="WP_176165622.1">
    <property type="nucleotide sequence ID" value="NZ_CP054929.1"/>
</dbReference>
<keyword evidence="4 6" id="KW-0238">DNA-binding</keyword>
<proteinExistence type="inferred from homology"/>
<keyword evidence="5" id="KW-0804">Transcription</keyword>
<dbReference type="InterPro" id="IPR016032">
    <property type="entry name" value="Sig_transdc_resp-reg_C-effctor"/>
</dbReference>
<dbReference type="InterPro" id="IPR036388">
    <property type="entry name" value="WH-like_DNA-bd_sf"/>
</dbReference>
<evidence type="ECO:0000256" key="4">
    <source>
        <dbReference type="ARBA" id="ARBA00023125"/>
    </source>
</evidence>
<dbReference type="Pfam" id="PF00486">
    <property type="entry name" value="Trans_reg_C"/>
    <property type="match status" value="1"/>
</dbReference>
<evidence type="ECO:0000256" key="5">
    <source>
        <dbReference type="ARBA" id="ARBA00023163"/>
    </source>
</evidence>
<protein>
    <submittedName>
        <fullName evidence="8">AfsR/SARP family transcriptional regulator</fullName>
    </submittedName>
</protein>
<evidence type="ECO:0000313" key="9">
    <source>
        <dbReference type="Proteomes" id="UP000509303"/>
    </source>
</evidence>
<evidence type="ECO:0000256" key="1">
    <source>
        <dbReference type="ARBA" id="ARBA00005820"/>
    </source>
</evidence>
<evidence type="ECO:0000256" key="2">
    <source>
        <dbReference type="ARBA" id="ARBA00023012"/>
    </source>
</evidence>
<dbReference type="PROSITE" id="PS51755">
    <property type="entry name" value="OMPR_PHOB"/>
    <property type="match status" value="1"/>
</dbReference>
<dbReference type="Proteomes" id="UP000509303">
    <property type="component" value="Chromosome"/>
</dbReference>
<keyword evidence="9" id="KW-1185">Reference proteome</keyword>
<dbReference type="EMBL" id="CP054929">
    <property type="protein sequence ID" value="QKW53918.1"/>
    <property type="molecule type" value="Genomic_DNA"/>
</dbReference>
<dbReference type="InterPro" id="IPR005158">
    <property type="entry name" value="BTAD"/>
</dbReference>
<dbReference type="GO" id="GO:0003677">
    <property type="term" value="F:DNA binding"/>
    <property type="evidence" value="ECO:0007669"/>
    <property type="project" value="UniProtKB-UniRule"/>
</dbReference>
<reference evidence="8 9" key="1">
    <citation type="submission" date="2020-06" db="EMBL/GenBank/DDBJ databases">
        <title>Genome mining for natural products.</title>
        <authorList>
            <person name="Zhang B."/>
            <person name="Shi J."/>
            <person name="Ge H."/>
        </authorList>
    </citation>
    <scope>NUCLEOTIDE SEQUENCE [LARGE SCALE GENOMIC DNA]</scope>
    <source>
        <strain evidence="8 9">NA00687</strain>
    </source>
</reference>
<dbReference type="Pfam" id="PF03704">
    <property type="entry name" value="BTAD"/>
    <property type="match status" value="1"/>
</dbReference>
<organism evidence="8 9">
    <name type="scientific">Streptomyces buecherae</name>
    <dbReference type="NCBI Taxonomy" id="2763006"/>
    <lineage>
        <taxon>Bacteria</taxon>
        <taxon>Bacillati</taxon>
        <taxon>Actinomycetota</taxon>
        <taxon>Actinomycetes</taxon>
        <taxon>Kitasatosporales</taxon>
        <taxon>Streptomycetaceae</taxon>
        <taxon>Streptomyces</taxon>
    </lineage>
</organism>
<dbReference type="Gene3D" id="1.10.10.10">
    <property type="entry name" value="Winged helix-like DNA-binding domain superfamily/Winged helix DNA-binding domain"/>
    <property type="match status" value="1"/>
</dbReference>
<comment type="similarity">
    <text evidence="1">Belongs to the AfsR/DnrI/RedD regulatory family.</text>
</comment>
<evidence type="ECO:0000259" key="7">
    <source>
        <dbReference type="PROSITE" id="PS51755"/>
    </source>
</evidence>
<dbReference type="InterPro" id="IPR011990">
    <property type="entry name" value="TPR-like_helical_dom_sf"/>
</dbReference>
<dbReference type="SMART" id="SM01043">
    <property type="entry name" value="BTAD"/>
    <property type="match status" value="1"/>
</dbReference>
<dbReference type="SUPFAM" id="SSF46894">
    <property type="entry name" value="C-terminal effector domain of the bipartite response regulators"/>
    <property type="match status" value="1"/>
</dbReference>
<dbReference type="AlphaFoldDB" id="A0A7H8NKF1"/>
<dbReference type="SMART" id="SM00862">
    <property type="entry name" value="Trans_reg_C"/>
    <property type="match status" value="1"/>
</dbReference>
<feature type="domain" description="OmpR/PhoB-type" evidence="7">
    <location>
        <begin position="1"/>
        <end position="94"/>
    </location>
</feature>
<feature type="DNA-binding region" description="OmpR/PhoB-type" evidence="6">
    <location>
        <begin position="1"/>
        <end position="94"/>
    </location>
</feature>
<accession>A0A7H8NKF1</accession>
<dbReference type="GO" id="GO:0006355">
    <property type="term" value="P:regulation of DNA-templated transcription"/>
    <property type="evidence" value="ECO:0007669"/>
    <property type="project" value="InterPro"/>
</dbReference>